<name>A0AAN8JPL5_PATCE</name>
<reference evidence="1 2" key="1">
    <citation type="submission" date="2024-01" db="EMBL/GenBank/DDBJ databases">
        <title>The genome of the rayed Mediterranean limpet Patella caerulea (Linnaeus, 1758).</title>
        <authorList>
            <person name="Anh-Thu Weber A."/>
            <person name="Halstead-Nussloch G."/>
        </authorList>
    </citation>
    <scope>NUCLEOTIDE SEQUENCE [LARGE SCALE GENOMIC DNA]</scope>
    <source>
        <strain evidence="1">AATW-2023a</strain>
        <tissue evidence="1">Whole specimen</tissue>
    </source>
</reference>
<organism evidence="1 2">
    <name type="scientific">Patella caerulea</name>
    <name type="common">Rayed Mediterranean limpet</name>
    <dbReference type="NCBI Taxonomy" id="87958"/>
    <lineage>
        <taxon>Eukaryota</taxon>
        <taxon>Metazoa</taxon>
        <taxon>Spiralia</taxon>
        <taxon>Lophotrochozoa</taxon>
        <taxon>Mollusca</taxon>
        <taxon>Gastropoda</taxon>
        <taxon>Patellogastropoda</taxon>
        <taxon>Patelloidea</taxon>
        <taxon>Patellidae</taxon>
        <taxon>Patella</taxon>
    </lineage>
</organism>
<dbReference type="EMBL" id="JAZGQO010000008">
    <property type="protein sequence ID" value="KAK6180081.1"/>
    <property type="molecule type" value="Genomic_DNA"/>
</dbReference>
<keyword evidence="2" id="KW-1185">Reference proteome</keyword>
<gene>
    <name evidence="1" type="ORF">SNE40_012294</name>
</gene>
<dbReference type="AlphaFoldDB" id="A0AAN8JPL5"/>
<proteinExistence type="predicted"/>
<dbReference type="Proteomes" id="UP001347796">
    <property type="component" value="Unassembled WGS sequence"/>
</dbReference>
<sequence>MHAINEYDSNLDYSEHLCPIPPASDEFKRALRQLRTEERVSLQSLKGANSYSVHSVDSLPAAHLAMGKIESRSLYEEEDFHNPTVTITNGHPGHVNVKNSVSYNGKYKDGFGETPKDKEKPKVKKLITSRSPRLNDHSGHHTVMHAQFRDSNLFTDEFRRRSMSESHAQMRRKALERQEKRNARFEQGGSGDIPHVHWADSMGDSLTSDLRRRSFSHGSTGLPNKPILKKITNGVASDSKCCVEHSNLLAVDTRYI</sequence>
<evidence type="ECO:0000313" key="1">
    <source>
        <dbReference type="EMBL" id="KAK6180081.1"/>
    </source>
</evidence>
<comment type="caution">
    <text evidence="1">The sequence shown here is derived from an EMBL/GenBank/DDBJ whole genome shotgun (WGS) entry which is preliminary data.</text>
</comment>
<accession>A0AAN8JPL5</accession>
<protein>
    <submittedName>
        <fullName evidence="1">Uncharacterized protein</fullName>
    </submittedName>
</protein>
<evidence type="ECO:0000313" key="2">
    <source>
        <dbReference type="Proteomes" id="UP001347796"/>
    </source>
</evidence>